<feature type="chain" id="PRO_5041702202" evidence="1">
    <location>
        <begin position="18"/>
        <end position="321"/>
    </location>
</feature>
<name>A0AA86TWM4_9EUKA</name>
<protein>
    <submittedName>
        <fullName evidence="2">Uncharacterized protein</fullName>
    </submittedName>
</protein>
<gene>
    <name evidence="3" type="ORF">HINF_LOCUS12931</name>
    <name evidence="2" type="ORF">HINF_LOCUS17462</name>
</gene>
<dbReference type="AlphaFoldDB" id="A0AA86TWM4"/>
<comment type="caution">
    <text evidence="2">The sequence shown here is derived from an EMBL/GenBank/DDBJ whole genome shotgun (WGS) entry which is preliminary data.</text>
</comment>
<dbReference type="EMBL" id="CAXDID020000029">
    <property type="protein sequence ID" value="CAL5993148.1"/>
    <property type="molecule type" value="Genomic_DNA"/>
</dbReference>
<evidence type="ECO:0000313" key="2">
    <source>
        <dbReference type="EMBL" id="CAI9929817.1"/>
    </source>
</evidence>
<evidence type="ECO:0000313" key="3">
    <source>
        <dbReference type="EMBL" id="CAL5993148.1"/>
    </source>
</evidence>
<proteinExistence type="predicted"/>
<organism evidence="2">
    <name type="scientific">Hexamita inflata</name>
    <dbReference type="NCBI Taxonomy" id="28002"/>
    <lineage>
        <taxon>Eukaryota</taxon>
        <taxon>Metamonada</taxon>
        <taxon>Diplomonadida</taxon>
        <taxon>Hexamitidae</taxon>
        <taxon>Hexamitinae</taxon>
        <taxon>Hexamita</taxon>
    </lineage>
</organism>
<keyword evidence="4" id="KW-1185">Reference proteome</keyword>
<dbReference type="EMBL" id="CATOUU010000440">
    <property type="protein sequence ID" value="CAI9929817.1"/>
    <property type="molecule type" value="Genomic_DNA"/>
</dbReference>
<feature type="signal peptide" evidence="1">
    <location>
        <begin position="1"/>
        <end position="17"/>
    </location>
</feature>
<evidence type="ECO:0000256" key="1">
    <source>
        <dbReference type="SAM" id="SignalP"/>
    </source>
</evidence>
<evidence type="ECO:0000313" key="4">
    <source>
        <dbReference type="Proteomes" id="UP001642409"/>
    </source>
</evidence>
<reference evidence="3 4" key="2">
    <citation type="submission" date="2024-07" db="EMBL/GenBank/DDBJ databases">
        <authorList>
            <person name="Akdeniz Z."/>
        </authorList>
    </citation>
    <scope>NUCLEOTIDE SEQUENCE [LARGE SCALE GENOMIC DNA]</scope>
</reference>
<reference evidence="2" key="1">
    <citation type="submission" date="2023-06" db="EMBL/GenBank/DDBJ databases">
        <authorList>
            <person name="Kurt Z."/>
        </authorList>
    </citation>
    <scope>NUCLEOTIDE SEQUENCE</scope>
</reference>
<accession>A0AA86TWM4</accession>
<dbReference type="Proteomes" id="UP001642409">
    <property type="component" value="Unassembled WGS sequence"/>
</dbReference>
<sequence>MLTIYVVLNLLCFQTNTTVILDVQTRQLIFNAFPRTDDSRELNVCKQLNGDIYKLSVQTGTFNYVLSSLQQYDYTKEIEIRIPCDDLVTNCNSAFKAKSAIYIMEFQEAKQTITEAASNLRRLDFNRKACINNVQLLYGQNVTIPMLGVSDIFQVSGTPSVCKYPLDSQTTIDANNPLDQTAILQYYVYPKFQEYTPQYRLTPSKLLRNTIYPCIMMPTPESIDWCQNMARTLATSSFGYMNMQYFVPGKIPNRDGTLTRVSNYTSIYQSNQVNNVLQTTFDCYSSQSINILVVFWAWISRQVASFSLDIPSLQCYFLDVQ</sequence>
<keyword evidence="1" id="KW-0732">Signal</keyword>